<comment type="subunit">
    <text evidence="2">Homohexamer.</text>
</comment>
<dbReference type="InterPro" id="IPR007886">
    <property type="entry name" value="AlaDH/PNT_N"/>
</dbReference>
<evidence type="ECO:0000256" key="8">
    <source>
        <dbReference type="ARBA" id="ARBA00060602"/>
    </source>
</evidence>
<sequence>MIIGVPTEIKTREYRVALTPVGARALVEDGHEVRVQSGAGLGSGIDDQAYREVGAEIVDEAADIFAASELLVKVKEPLEKECARLRRGQILMTFLHLAPAPELTRALLDAGVTAVAYETIEPADGSLPLLRPMSEVAGRMAVQVGAHYLQKENGGRGVLLSGAPGVPPGRVLILGAGVVGSNAVRIAVGMGADVTVMDIDPARMARLDDHYGNRVRTLMSSTHALEEEVPHCDLLIGAVLVPGARAPRLVGRDLVRRMIPGSVVVDVAVDQGGCVETTHPTTHDQPVYRVGDVLHYGVANMPGAVSRTSTYALTNSTLPYVRAIASQGLAAACQKDEALRRGVNIHDGQLCNRPVAEALNLEYKEYRP</sequence>
<feature type="binding site" evidence="12">
    <location>
        <position position="203"/>
    </location>
    <ligand>
        <name>NAD(+)</name>
        <dbReference type="ChEBI" id="CHEBI:57540"/>
    </ligand>
</feature>
<keyword evidence="4 12" id="KW-0547">Nucleotide-binding</keyword>
<feature type="active site" description="Proton donor/acceptor" evidence="10">
    <location>
        <position position="96"/>
    </location>
</feature>
<dbReference type="OrthoDB" id="9804592at2"/>
<dbReference type="AlphaFoldDB" id="A0A0B5FI56"/>
<dbReference type="HOGENOM" id="CLU_003376_3_0_7"/>
<dbReference type="Pfam" id="PF01262">
    <property type="entry name" value="AlaDh_PNT_C"/>
    <property type="match status" value="1"/>
</dbReference>
<dbReference type="InterPro" id="IPR007698">
    <property type="entry name" value="AlaDH/PNT_NAD(H)-bd"/>
</dbReference>
<reference evidence="15 16" key="1">
    <citation type="journal article" date="2015" name="Genome Announc.">
        <title>Genomes of Geoalkalibacter ferrihydriticus Z-0531T and Geoalkalibacter subterraneus Red1T, Two Haloalkaliphilic Metal-Reducing Deltaproteobacteria.</title>
        <authorList>
            <person name="Badalamenti J.P."/>
            <person name="Krajmalnik-Brown R."/>
            <person name="Torres C.I."/>
            <person name="Bond D.R."/>
        </authorList>
    </citation>
    <scope>NUCLEOTIDE SEQUENCE [LARGE SCALE GENOMIC DNA]</scope>
    <source>
        <strain evidence="15 16">Red1</strain>
    </source>
</reference>
<dbReference type="PANTHER" id="PTHR42795">
    <property type="entry name" value="ALANINE DEHYDROGENASE"/>
    <property type="match status" value="1"/>
</dbReference>
<feature type="binding site" evidence="12">
    <location>
        <begin position="239"/>
        <end position="240"/>
    </location>
    <ligand>
        <name>NAD(+)</name>
        <dbReference type="ChEBI" id="CHEBI:57540"/>
    </ligand>
</feature>
<evidence type="ECO:0000256" key="11">
    <source>
        <dbReference type="PIRSR" id="PIRSR000183-2"/>
    </source>
</evidence>
<evidence type="ECO:0000313" key="16">
    <source>
        <dbReference type="Proteomes" id="UP000035036"/>
    </source>
</evidence>
<gene>
    <name evidence="15" type="ORF">GSUB_03290</name>
</gene>
<dbReference type="NCBIfam" id="TIGR00518">
    <property type="entry name" value="alaDH"/>
    <property type="match status" value="1"/>
</dbReference>
<dbReference type="GO" id="GO:0000166">
    <property type="term" value="F:nucleotide binding"/>
    <property type="evidence" value="ECO:0007669"/>
    <property type="project" value="UniProtKB-KW"/>
</dbReference>
<feature type="domain" description="Alanine dehydrogenase/pyridine nucleotide transhydrogenase NAD(H)-binding" evidence="13">
    <location>
        <begin position="149"/>
        <end position="297"/>
    </location>
</feature>
<dbReference type="Gene3D" id="3.40.50.720">
    <property type="entry name" value="NAD(P)-binding Rossmann-like Domain"/>
    <property type="match status" value="2"/>
</dbReference>
<comment type="similarity">
    <text evidence="1 9">Belongs to the AlaDH/PNT family.</text>
</comment>
<feature type="binding site" evidence="11">
    <location>
        <position position="75"/>
    </location>
    <ligand>
        <name>substrate</name>
    </ligand>
</feature>
<feature type="binding site" evidence="11">
    <location>
        <position position="15"/>
    </location>
    <ligand>
        <name>substrate</name>
    </ligand>
</feature>
<feature type="domain" description="Alanine dehydrogenase/pyridine nucleotide transhydrogenase N-terminal" evidence="14">
    <location>
        <begin position="4"/>
        <end position="137"/>
    </location>
</feature>
<dbReference type="STRING" id="483547.GSUB_03290"/>
<name>A0A0B5FI56_9BACT</name>
<dbReference type="GO" id="GO:0000286">
    <property type="term" value="F:alanine dehydrogenase activity"/>
    <property type="evidence" value="ECO:0007669"/>
    <property type="project" value="UniProtKB-UniRule"/>
</dbReference>
<evidence type="ECO:0000256" key="3">
    <source>
        <dbReference type="ARBA" id="ARBA00012897"/>
    </source>
</evidence>
<dbReference type="CDD" id="cd05305">
    <property type="entry name" value="L-AlaDH"/>
    <property type="match status" value="1"/>
</dbReference>
<feature type="active site" description="Proton donor/acceptor" evidence="10">
    <location>
        <position position="270"/>
    </location>
</feature>
<comment type="catalytic activity">
    <reaction evidence="7">
        <text>L-alanine + NAD(+) + H2O = pyruvate + NH4(+) + NADH + H(+)</text>
        <dbReference type="Rhea" id="RHEA:18405"/>
        <dbReference type="ChEBI" id="CHEBI:15361"/>
        <dbReference type="ChEBI" id="CHEBI:15377"/>
        <dbReference type="ChEBI" id="CHEBI:15378"/>
        <dbReference type="ChEBI" id="CHEBI:28938"/>
        <dbReference type="ChEBI" id="CHEBI:57540"/>
        <dbReference type="ChEBI" id="CHEBI:57945"/>
        <dbReference type="ChEBI" id="CHEBI:57972"/>
        <dbReference type="EC" id="1.4.1.1"/>
    </reaction>
    <physiologicalReaction direction="left-to-right" evidence="7">
        <dbReference type="Rhea" id="RHEA:18406"/>
    </physiologicalReaction>
</comment>
<keyword evidence="16" id="KW-1185">Reference proteome</keyword>
<dbReference type="PIRSF" id="PIRSF000183">
    <property type="entry name" value="Alanine_dh"/>
    <property type="match status" value="1"/>
</dbReference>
<dbReference type="EC" id="1.4.1.1" evidence="3 9"/>
<evidence type="ECO:0000313" key="15">
    <source>
        <dbReference type="EMBL" id="AJF07882.1"/>
    </source>
</evidence>
<dbReference type="Pfam" id="PF05222">
    <property type="entry name" value="AlaDh_PNT_N"/>
    <property type="match status" value="1"/>
</dbReference>
<dbReference type="PANTHER" id="PTHR42795:SF1">
    <property type="entry name" value="ALANINE DEHYDROGENASE"/>
    <property type="match status" value="1"/>
</dbReference>
<dbReference type="KEGG" id="gsb:GSUB_03290"/>
<protein>
    <recommendedName>
        <fullName evidence="3 9">Alanine dehydrogenase</fullName>
        <ecNumber evidence="3 9">1.4.1.1</ecNumber>
    </recommendedName>
</protein>
<evidence type="ECO:0000259" key="14">
    <source>
        <dbReference type="SMART" id="SM01003"/>
    </source>
</evidence>
<evidence type="ECO:0000259" key="13">
    <source>
        <dbReference type="SMART" id="SM01002"/>
    </source>
</evidence>
<dbReference type="Proteomes" id="UP000035036">
    <property type="component" value="Chromosome"/>
</dbReference>
<comment type="pathway">
    <text evidence="8">Organosulfur degradation; alkanesulfonate degradation.</text>
</comment>
<dbReference type="GO" id="GO:0005886">
    <property type="term" value="C:plasma membrane"/>
    <property type="evidence" value="ECO:0007669"/>
    <property type="project" value="TreeGrafter"/>
</dbReference>
<accession>A0A0B5FI56</accession>
<dbReference type="RefSeq" id="WP_040201997.1">
    <property type="nucleotide sequence ID" value="NZ_CP010311.1"/>
</dbReference>
<dbReference type="SUPFAM" id="SSF52283">
    <property type="entry name" value="Formate/glycerate dehydrogenase catalytic domain-like"/>
    <property type="match status" value="1"/>
</dbReference>
<keyword evidence="6 9" id="KW-0520">NAD</keyword>
<evidence type="ECO:0000256" key="7">
    <source>
        <dbReference type="ARBA" id="ARBA00050811"/>
    </source>
</evidence>
<dbReference type="SUPFAM" id="SSF51735">
    <property type="entry name" value="NAD(P)-binding Rossmann-fold domains"/>
    <property type="match status" value="1"/>
</dbReference>
<feature type="binding site" evidence="12">
    <location>
        <position position="134"/>
    </location>
    <ligand>
        <name>NAD(+)</name>
        <dbReference type="ChEBI" id="CHEBI:57540"/>
    </ligand>
</feature>
<dbReference type="EMBL" id="CP010311">
    <property type="protein sequence ID" value="AJF07882.1"/>
    <property type="molecule type" value="Genomic_DNA"/>
</dbReference>
<keyword evidence="5 9" id="KW-0560">Oxidoreductase</keyword>
<feature type="binding site" evidence="12">
    <location>
        <position position="198"/>
    </location>
    <ligand>
        <name>NAD(+)</name>
        <dbReference type="ChEBI" id="CHEBI:57540"/>
    </ligand>
</feature>
<dbReference type="GO" id="GO:0042853">
    <property type="term" value="P:L-alanine catabolic process"/>
    <property type="evidence" value="ECO:0007669"/>
    <property type="project" value="InterPro"/>
</dbReference>
<evidence type="ECO:0000256" key="2">
    <source>
        <dbReference type="ARBA" id="ARBA00011643"/>
    </source>
</evidence>
<dbReference type="InterPro" id="IPR036291">
    <property type="entry name" value="NAD(P)-bd_dom_sf"/>
</dbReference>
<feature type="binding site" evidence="12">
    <location>
        <begin position="298"/>
        <end position="301"/>
    </location>
    <ligand>
        <name>NAD(+)</name>
        <dbReference type="ChEBI" id="CHEBI:57540"/>
    </ligand>
</feature>
<evidence type="ECO:0000256" key="4">
    <source>
        <dbReference type="ARBA" id="ARBA00022741"/>
    </source>
</evidence>
<proteinExistence type="inferred from homology"/>
<evidence type="ECO:0000256" key="9">
    <source>
        <dbReference type="PIRNR" id="PIRNR000183"/>
    </source>
</evidence>
<evidence type="ECO:0000256" key="5">
    <source>
        <dbReference type="ARBA" id="ARBA00023002"/>
    </source>
</evidence>
<dbReference type="InterPro" id="IPR008143">
    <property type="entry name" value="Ala_DH/PNT_CS2"/>
</dbReference>
<feature type="binding site" evidence="12">
    <location>
        <begin position="267"/>
        <end position="270"/>
    </location>
    <ligand>
        <name>NAD(+)</name>
        <dbReference type="ChEBI" id="CHEBI:57540"/>
    </ligand>
</feature>
<evidence type="ECO:0000256" key="6">
    <source>
        <dbReference type="ARBA" id="ARBA00023027"/>
    </source>
</evidence>
<evidence type="ECO:0000256" key="1">
    <source>
        <dbReference type="ARBA" id="ARBA00005689"/>
    </source>
</evidence>
<evidence type="ECO:0000256" key="10">
    <source>
        <dbReference type="PIRSR" id="PIRSR000183-1"/>
    </source>
</evidence>
<evidence type="ECO:0000256" key="12">
    <source>
        <dbReference type="PIRSR" id="PIRSR000183-3"/>
    </source>
</evidence>
<dbReference type="SMART" id="SM01002">
    <property type="entry name" value="AlaDh_PNT_C"/>
    <property type="match status" value="1"/>
</dbReference>
<dbReference type="InterPro" id="IPR008141">
    <property type="entry name" value="Ala_DH"/>
</dbReference>
<dbReference type="PROSITE" id="PS00837">
    <property type="entry name" value="ALADH_PNT_2"/>
    <property type="match status" value="1"/>
</dbReference>
<dbReference type="SMART" id="SM01003">
    <property type="entry name" value="AlaDh_PNT_N"/>
    <property type="match status" value="1"/>
</dbReference>
<dbReference type="PRINTS" id="PR00411">
    <property type="entry name" value="PNDRDTASEI"/>
</dbReference>
<organism evidence="15 16">
    <name type="scientific">Geoalkalibacter subterraneus</name>
    <dbReference type="NCBI Taxonomy" id="483547"/>
    <lineage>
        <taxon>Bacteria</taxon>
        <taxon>Pseudomonadati</taxon>
        <taxon>Thermodesulfobacteriota</taxon>
        <taxon>Desulfuromonadia</taxon>
        <taxon>Desulfuromonadales</taxon>
        <taxon>Geoalkalibacteraceae</taxon>
        <taxon>Geoalkalibacter</taxon>
    </lineage>
</organism>
<dbReference type="FunFam" id="3.40.50.720:FF:000049">
    <property type="entry name" value="Alanine dehydrogenase"/>
    <property type="match status" value="1"/>
</dbReference>
<feature type="binding site" evidence="12">
    <location>
        <position position="220"/>
    </location>
    <ligand>
        <name>NAD(+)</name>
        <dbReference type="ChEBI" id="CHEBI:57540"/>
    </ligand>
</feature>